<dbReference type="GO" id="GO:0005509">
    <property type="term" value="F:calcium ion binding"/>
    <property type="evidence" value="ECO:0007669"/>
    <property type="project" value="InterPro"/>
</dbReference>
<evidence type="ECO:0008006" key="2">
    <source>
        <dbReference type="Google" id="ProtNLM"/>
    </source>
</evidence>
<comment type="caution">
    <text evidence="1">The sequence shown here is derived from an EMBL/GenBank/DDBJ whole genome shotgun (WGS) entry which is preliminary data.</text>
</comment>
<dbReference type="EMBL" id="DRLI01000211">
    <property type="protein sequence ID" value="HHM02465.1"/>
    <property type="molecule type" value="Genomic_DNA"/>
</dbReference>
<dbReference type="Proteomes" id="UP000885771">
    <property type="component" value="Unassembled WGS sequence"/>
</dbReference>
<dbReference type="InterPro" id="IPR013783">
    <property type="entry name" value="Ig-like_fold"/>
</dbReference>
<accession>A0A7V5RQB7</accession>
<organism evidence="1">
    <name type="scientific">Caldithrix abyssi</name>
    <dbReference type="NCBI Taxonomy" id="187145"/>
    <lineage>
        <taxon>Bacteria</taxon>
        <taxon>Pseudomonadati</taxon>
        <taxon>Calditrichota</taxon>
        <taxon>Calditrichia</taxon>
        <taxon>Calditrichales</taxon>
        <taxon>Calditrichaceae</taxon>
        <taxon>Caldithrix</taxon>
    </lineage>
</organism>
<dbReference type="InterPro" id="IPR013211">
    <property type="entry name" value="LVIVD"/>
</dbReference>
<dbReference type="Pfam" id="PF05345">
    <property type="entry name" value="He_PIG"/>
    <property type="match status" value="3"/>
</dbReference>
<reference evidence="1" key="1">
    <citation type="journal article" date="2020" name="mSystems">
        <title>Genome- and Community-Level Interaction Insights into Carbon Utilization and Element Cycling Functions of Hydrothermarchaeota in Hydrothermal Sediment.</title>
        <authorList>
            <person name="Zhou Z."/>
            <person name="Liu Y."/>
            <person name="Xu W."/>
            <person name="Pan J."/>
            <person name="Luo Z.H."/>
            <person name="Li M."/>
        </authorList>
    </citation>
    <scope>NUCLEOTIDE SEQUENCE [LARGE SCALE GENOMIC DNA]</scope>
    <source>
        <strain evidence="1">HyVt-460</strain>
    </source>
</reference>
<protein>
    <recommendedName>
        <fullName evidence="2">Cadherin domain-containing protein</fullName>
    </recommendedName>
</protein>
<dbReference type="InterPro" id="IPR015919">
    <property type="entry name" value="Cadherin-like_sf"/>
</dbReference>
<proteinExistence type="predicted"/>
<dbReference type="AlphaFoldDB" id="A0A7V5RQB7"/>
<name>A0A7V5RQB7_CALAY</name>
<feature type="non-terminal residue" evidence="1">
    <location>
        <position position="649"/>
    </location>
</feature>
<dbReference type="SUPFAM" id="SSF75011">
    <property type="entry name" value="3-carboxy-cis,cis-mucoante lactonizing enzyme"/>
    <property type="match status" value="1"/>
</dbReference>
<dbReference type="GO" id="GO:0016020">
    <property type="term" value="C:membrane"/>
    <property type="evidence" value="ECO:0007669"/>
    <property type="project" value="InterPro"/>
</dbReference>
<dbReference type="SUPFAM" id="SSF49313">
    <property type="entry name" value="Cadherin-like"/>
    <property type="match status" value="3"/>
</dbReference>
<dbReference type="Gene3D" id="2.60.40.10">
    <property type="entry name" value="Immunoglobulins"/>
    <property type="match status" value="3"/>
</dbReference>
<gene>
    <name evidence="1" type="ORF">ENJ15_05575</name>
</gene>
<sequence>MKIRSAIPFVLLLGVFIFSISAGYAQKASAEYISKIKPARLKSGEQIYDGIKNVFYQDQKLYVTNIWAGLQIVDVSDPAHPRELGSYTTENRSHNSVVENGLAFLSSELYGVQVLDVSNPAAPKKVGRIRTKGDVQWVISSAPYIYTAEGARGIAVYDVSDLSAPKAMGHYDTPGFAWGLFLDGTDLYVADKSGGVTILDVSDVSNPKRLGQFADMRNAKTIQVENGIAYVSNGADGLWILDVGNKAFPKLMARVPADGFIFDAFKFGSNVFLANETKKRLDIIGVADPANPVVEGSYQGSSKMYSSWKNDVIVYVAADSNTIILRHNHPPYITPIADVTVDENTPLVITPEAGDPDGDAISFSAGHLPPDAHFDAATGVISWTPTYDQSGVYPGVTISVTEQTESKLSSSTTFDIKVKHVNRPPTLADVGDTTINEEQKLSFVIPEGQDPDVEDKGRLKYRAENMPDGAVFNPTLRMFSWTPTYEQSGVYTVDFVVEDPAGGLMRDGATITVNHVDRKPLLSEVKPQVTDENKEVTFTLKGSDADKEDQDKLSYAAENLPEGAVFDPAKATFSWTPTYDQSGVYDGLRFIFKAGALADTIPVSITVNHVNRPPVMQPVAMQSVNENDTLSFTLTVSDPDVEDAGKLVV</sequence>
<dbReference type="Pfam" id="PF08309">
    <property type="entry name" value="LVIVD"/>
    <property type="match status" value="5"/>
</dbReference>
<evidence type="ECO:0000313" key="1">
    <source>
        <dbReference type="EMBL" id="HHM02465.1"/>
    </source>
</evidence>